<evidence type="ECO:0000313" key="2">
    <source>
        <dbReference type="Proteomes" id="UP000266568"/>
    </source>
</evidence>
<dbReference type="RefSeq" id="WP_004211479.1">
    <property type="nucleotide sequence ID" value="NZ_QXDC01000002.1"/>
</dbReference>
<comment type="caution">
    <text evidence="1">The sequence shown here is derived from an EMBL/GenBank/DDBJ whole genome shotgun (WGS) entry which is preliminary data.</text>
</comment>
<dbReference type="EMBL" id="QXDC01000002">
    <property type="protein sequence ID" value="RIA46048.1"/>
    <property type="molecule type" value="Genomic_DNA"/>
</dbReference>
<keyword evidence="2" id="KW-1185">Reference proteome</keyword>
<proteinExistence type="predicted"/>
<protein>
    <submittedName>
        <fullName evidence="1">Uncharacterized protein</fullName>
    </submittedName>
</protein>
<gene>
    <name evidence="1" type="ORF">DFR49_0577</name>
</gene>
<dbReference type="AlphaFoldDB" id="A0A397PAQ7"/>
<evidence type="ECO:0000313" key="1">
    <source>
        <dbReference type="EMBL" id="RIA46048.1"/>
    </source>
</evidence>
<sequence length="72" mass="8024">MSADVYIPLRTFVVTVEFFSGGDRYASEIYRINASNWHRAEQAAIALSDDSTYYRPEIPALSRAAVARAVPV</sequence>
<organism evidence="1 2">
    <name type="scientific">Hephaestia caeni</name>
    <dbReference type="NCBI Taxonomy" id="645617"/>
    <lineage>
        <taxon>Bacteria</taxon>
        <taxon>Pseudomonadati</taxon>
        <taxon>Pseudomonadota</taxon>
        <taxon>Alphaproteobacteria</taxon>
        <taxon>Sphingomonadales</taxon>
        <taxon>Sphingomonadaceae</taxon>
        <taxon>Hephaestia</taxon>
    </lineage>
</organism>
<dbReference type="Proteomes" id="UP000266568">
    <property type="component" value="Unassembled WGS sequence"/>
</dbReference>
<name>A0A397PAQ7_9SPHN</name>
<dbReference type="OrthoDB" id="7509748at2"/>
<reference evidence="1 2" key="1">
    <citation type="submission" date="2018-08" db="EMBL/GenBank/DDBJ databases">
        <title>Genomic Encyclopedia of Type Strains, Phase IV (KMG-IV): sequencing the most valuable type-strain genomes for metagenomic binning, comparative biology and taxonomic classification.</title>
        <authorList>
            <person name="Goeker M."/>
        </authorList>
    </citation>
    <scope>NUCLEOTIDE SEQUENCE [LARGE SCALE GENOMIC DNA]</scope>
    <source>
        <strain evidence="1 2">DSM 25527</strain>
    </source>
</reference>
<accession>A0A397PAQ7</accession>